<dbReference type="Proteomes" id="UP000562027">
    <property type="component" value="Unassembled WGS sequence"/>
</dbReference>
<comment type="similarity">
    <text evidence="3">Belongs to the methyl-accepting chemotaxis (MCP) protein family.</text>
</comment>
<dbReference type="SMART" id="SM00283">
    <property type="entry name" value="MA"/>
    <property type="match status" value="1"/>
</dbReference>
<dbReference type="GO" id="GO:0005886">
    <property type="term" value="C:plasma membrane"/>
    <property type="evidence" value="ECO:0007669"/>
    <property type="project" value="TreeGrafter"/>
</dbReference>
<evidence type="ECO:0000259" key="6">
    <source>
        <dbReference type="PROSITE" id="PS50111"/>
    </source>
</evidence>
<proteinExistence type="inferred from homology"/>
<accession>A0A840L614</accession>
<dbReference type="PROSITE" id="PS50885">
    <property type="entry name" value="HAMP"/>
    <property type="match status" value="1"/>
</dbReference>
<dbReference type="FunFam" id="1.10.287.950:FF:000001">
    <property type="entry name" value="Methyl-accepting chemotaxis sensory transducer"/>
    <property type="match status" value="1"/>
</dbReference>
<gene>
    <name evidence="8" type="ORF">HNP55_002153</name>
</gene>
<organism evidence="8 9">
    <name type="scientific">Roseateles oligotrophus</name>
    <dbReference type="NCBI Taxonomy" id="1769250"/>
    <lineage>
        <taxon>Bacteria</taxon>
        <taxon>Pseudomonadati</taxon>
        <taxon>Pseudomonadota</taxon>
        <taxon>Betaproteobacteria</taxon>
        <taxon>Burkholderiales</taxon>
        <taxon>Sphaerotilaceae</taxon>
        <taxon>Roseateles</taxon>
    </lineage>
</organism>
<keyword evidence="4" id="KW-0807">Transducer</keyword>
<dbReference type="GO" id="GO:0004888">
    <property type="term" value="F:transmembrane signaling receptor activity"/>
    <property type="evidence" value="ECO:0007669"/>
    <property type="project" value="InterPro"/>
</dbReference>
<evidence type="ECO:0000256" key="5">
    <source>
        <dbReference type="SAM" id="Phobius"/>
    </source>
</evidence>
<evidence type="ECO:0000313" key="8">
    <source>
        <dbReference type="EMBL" id="MBB4843630.1"/>
    </source>
</evidence>
<dbReference type="InterPro" id="IPR004090">
    <property type="entry name" value="Chemotax_Me-accpt_rcpt"/>
</dbReference>
<dbReference type="GO" id="GO:0007165">
    <property type="term" value="P:signal transduction"/>
    <property type="evidence" value="ECO:0007669"/>
    <property type="project" value="UniProtKB-KW"/>
</dbReference>
<evidence type="ECO:0000256" key="1">
    <source>
        <dbReference type="ARBA" id="ARBA00004370"/>
    </source>
</evidence>
<feature type="transmembrane region" description="Helical" evidence="5">
    <location>
        <begin position="162"/>
        <end position="181"/>
    </location>
</feature>
<dbReference type="PRINTS" id="PR00260">
    <property type="entry name" value="CHEMTRNSDUCR"/>
</dbReference>
<name>A0A840L614_9BURK</name>
<dbReference type="PROSITE" id="PS50111">
    <property type="entry name" value="CHEMOTAXIS_TRANSDUC_2"/>
    <property type="match status" value="1"/>
</dbReference>
<dbReference type="SUPFAM" id="SSF58104">
    <property type="entry name" value="Methyl-accepting chemotaxis protein (MCP) signaling domain"/>
    <property type="match status" value="1"/>
</dbReference>
<sequence length="491" mass="51333">MKSRQLNDLASQMYDRETVGLRHTAEANMHLLAAGRHLRGAIVATTEQDRDLQLAAVEKNVRAMHKELDTAATTFSTPAGQALMQEAMRAAHAYEEDALQVVQLLRKESLGEPSAAVAALHGISMTGDVADNLMAQLVERKNSAAAHLNAETERIYASIREVMIGLTLGGLALGALVGVLLTRRLTRQLGGEPAEVARVAGAVAAGDLSTVIDVSRARPGSVMAAMHSMQESLAGLVNSVRGNSDSIANSAEQIARGNLDLSQRTEEQASNLQQTAASMEQLSSTVSGNADAAGRAHVMVGTACEVADQGGQAVAQVVATMAEINQASQQIAEITCLIDDIAFQTNILALNAAIEAARAGEHGRGFSVVATEVRNLAQRSAAAAKEIKTLIGSNVDKVELGHRLVGEAGKTMGEIVGQVKQVAGLMGSIRQASRQQTEGLGEISLAVGQLDQVTQQNAALVEESAAAADSLSQQAQNLVRAVGVFKLRAPA</sequence>
<comment type="caution">
    <text evidence="8">The sequence shown here is derived from an EMBL/GenBank/DDBJ whole genome shotgun (WGS) entry which is preliminary data.</text>
</comment>
<dbReference type="Pfam" id="PF12729">
    <property type="entry name" value="4HB_MCP_1"/>
    <property type="match status" value="1"/>
</dbReference>
<dbReference type="InterPro" id="IPR024478">
    <property type="entry name" value="HlyB_4HB_MCP"/>
</dbReference>
<evidence type="ECO:0000256" key="3">
    <source>
        <dbReference type="ARBA" id="ARBA00029447"/>
    </source>
</evidence>
<keyword evidence="2" id="KW-0488">Methylation</keyword>
<protein>
    <submittedName>
        <fullName evidence="8">Methyl-accepting chemotaxis protein</fullName>
    </submittedName>
</protein>
<dbReference type="Pfam" id="PF00015">
    <property type="entry name" value="MCPsignal"/>
    <property type="match status" value="1"/>
</dbReference>
<dbReference type="EMBL" id="JACHLP010000004">
    <property type="protein sequence ID" value="MBB4843630.1"/>
    <property type="molecule type" value="Genomic_DNA"/>
</dbReference>
<dbReference type="CDD" id="cd11386">
    <property type="entry name" value="MCP_signal"/>
    <property type="match status" value="1"/>
</dbReference>
<keyword evidence="5" id="KW-0472">Membrane</keyword>
<dbReference type="InterPro" id="IPR004089">
    <property type="entry name" value="MCPsignal_dom"/>
</dbReference>
<dbReference type="AlphaFoldDB" id="A0A840L614"/>
<keyword evidence="5" id="KW-0812">Transmembrane</keyword>
<comment type="subcellular location">
    <subcellularLocation>
        <location evidence="1">Membrane</location>
    </subcellularLocation>
</comment>
<evidence type="ECO:0000256" key="4">
    <source>
        <dbReference type="PROSITE-ProRule" id="PRU00284"/>
    </source>
</evidence>
<evidence type="ECO:0000313" key="9">
    <source>
        <dbReference type="Proteomes" id="UP000562027"/>
    </source>
</evidence>
<reference evidence="8 9" key="1">
    <citation type="submission" date="2020-08" db="EMBL/GenBank/DDBJ databases">
        <title>Functional genomics of gut bacteria from endangered species of beetles.</title>
        <authorList>
            <person name="Carlos-Shanley C."/>
        </authorList>
    </citation>
    <scope>NUCLEOTIDE SEQUENCE [LARGE SCALE GENOMIC DNA]</scope>
    <source>
        <strain evidence="8 9">S00239</strain>
    </source>
</reference>
<dbReference type="Gene3D" id="1.10.287.950">
    <property type="entry name" value="Methyl-accepting chemotaxis protein"/>
    <property type="match status" value="1"/>
</dbReference>
<evidence type="ECO:0000259" key="7">
    <source>
        <dbReference type="PROSITE" id="PS50885"/>
    </source>
</evidence>
<dbReference type="PANTHER" id="PTHR43531:SF14">
    <property type="entry name" value="METHYL-ACCEPTING CHEMOTAXIS PROTEIN I-RELATED"/>
    <property type="match status" value="1"/>
</dbReference>
<dbReference type="InterPro" id="IPR003660">
    <property type="entry name" value="HAMP_dom"/>
</dbReference>
<feature type="domain" description="HAMP" evidence="7">
    <location>
        <begin position="195"/>
        <end position="238"/>
    </location>
</feature>
<evidence type="ECO:0000256" key="2">
    <source>
        <dbReference type="ARBA" id="ARBA00022481"/>
    </source>
</evidence>
<dbReference type="InterPro" id="IPR051310">
    <property type="entry name" value="MCP_chemotaxis"/>
</dbReference>
<dbReference type="PANTHER" id="PTHR43531">
    <property type="entry name" value="PROTEIN ICFG"/>
    <property type="match status" value="1"/>
</dbReference>
<dbReference type="GO" id="GO:0006935">
    <property type="term" value="P:chemotaxis"/>
    <property type="evidence" value="ECO:0007669"/>
    <property type="project" value="InterPro"/>
</dbReference>
<feature type="domain" description="Methyl-accepting transducer" evidence="6">
    <location>
        <begin position="243"/>
        <end position="472"/>
    </location>
</feature>
<keyword evidence="9" id="KW-1185">Reference proteome</keyword>
<keyword evidence="5" id="KW-1133">Transmembrane helix</keyword>